<dbReference type="EMBL" id="NCKV01039163">
    <property type="protein sequence ID" value="RWS18472.1"/>
    <property type="molecule type" value="Genomic_DNA"/>
</dbReference>
<accession>A0A443RT54</accession>
<keyword evidence="2" id="KW-1185">Reference proteome</keyword>
<dbReference type="Proteomes" id="UP000288716">
    <property type="component" value="Unassembled WGS sequence"/>
</dbReference>
<dbReference type="PANTHER" id="PTHR45786:SF74">
    <property type="entry name" value="ATP-DEPENDENT DNA HELICASE"/>
    <property type="match status" value="1"/>
</dbReference>
<organism evidence="1 2">
    <name type="scientific">Leptotrombidium deliense</name>
    <dbReference type="NCBI Taxonomy" id="299467"/>
    <lineage>
        <taxon>Eukaryota</taxon>
        <taxon>Metazoa</taxon>
        <taxon>Ecdysozoa</taxon>
        <taxon>Arthropoda</taxon>
        <taxon>Chelicerata</taxon>
        <taxon>Arachnida</taxon>
        <taxon>Acari</taxon>
        <taxon>Acariformes</taxon>
        <taxon>Trombidiformes</taxon>
        <taxon>Prostigmata</taxon>
        <taxon>Anystina</taxon>
        <taxon>Parasitengona</taxon>
        <taxon>Trombiculoidea</taxon>
        <taxon>Trombiculidae</taxon>
        <taxon>Leptotrombidium</taxon>
    </lineage>
</organism>
<name>A0A443RT54_9ACAR</name>
<dbReference type="PANTHER" id="PTHR45786">
    <property type="entry name" value="DNA BINDING PROTEIN-LIKE"/>
    <property type="match status" value="1"/>
</dbReference>
<dbReference type="OrthoDB" id="10058710at2759"/>
<evidence type="ECO:0000313" key="2">
    <source>
        <dbReference type="Proteomes" id="UP000288716"/>
    </source>
</evidence>
<proteinExistence type="predicted"/>
<dbReference type="AlphaFoldDB" id="A0A443RT54"/>
<protein>
    <submittedName>
        <fullName evidence="1">Uncharacterized protein</fullName>
    </submittedName>
</protein>
<sequence length="188" mass="21656">MRNKDNRNERRRVFSSGNEVVHDVVPERQISITFNMNEVEVIPYSDIGDWSIECENCKGLSFNNEQGRSKNSCCHGVKINLQSLSSYHSELEILFTSNDERSKHCLQNIRVYNNGLAFASVNAKSAHITGRGPYCIRVLGETYNKATTSLFLKSNPRYGQIYIFDDNEKVNYPLYSRVTENVWIYLPD</sequence>
<comment type="caution">
    <text evidence="1">The sequence shown here is derived from an EMBL/GenBank/DDBJ whole genome shotgun (WGS) entry which is preliminary data.</text>
</comment>
<dbReference type="VEuPathDB" id="VectorBase:LDEU013568"/>
<gene>
    <name evidence="1" type="ORF">B4U80_06722</name>
</gene>
<dbReference type="STRING" id="299467.A0A443RT54"/>
<evidence type="ECO:0000313" key="1">
    <source>
        <dbReference type="EMBL" id="RWS18472.1"/>
    </source>
</evidence>
<reference evidence="1 2" key="1">
    <citation type="journal article" date="2018" name="Gigascience">
        <title>Genomes of trombidid mites reveal novel predicted allergens and laterally-transferred genes associated with secondary metabolism.</title>
        <authorList>
            <person name="Dong X."/>
            <person name="Chaisiri K."/>
            <person name="Xia D."/>
            <person name="Armstrong S.D."/>
            <person name="Fang Y."/>
            <person name="Donnelly M.J."/>
            <person name="Kadowaki T."/>
            <person name="McGarry J.W."/>
            <person name="Darby A.C."/>
            <person name="Makepeace B.L."/>
        </authorList>
    </citation>
    <scope>NUCLEOTIDE SEQUENCE [LARGE SCALE GENOMIC DNA]</scope>
    <source>
        <strain evidence="1">UoL-UT</strain>
    </source>
</reference>